<evidence type="ECO:0000256" key="2">
    <source>
        <dbReference type="ARBA" id="ARBA00022475"/>
    </source>
</evidence>
<name>A0A4Q1K946_9FLAO</name>
<evidence type="ECO:0000313" key="9">
    <source>
        <dbReference type="Proteomes" id="UP000289857"/>
    </source>
</evidence>
<keyword evidence="3" id="KW-0997">Cell inner membrane</keyword>
<gene>
    <name evidence="8" type="ORF">EQG61_06405</name>
</gene>
<dbReference type="PANTHER" id="PTHR30606:SF10">
    <property type="entry name" value="PHOSPHATIDYLINOSITOL MANNOSIDE ACYLTRANSFERASE"/>
    <property type="match status" value="1"/>
</dbReference>
<dbReference type="EMBL" id="SBKN01000003">
    <property type="protein sequence ID" value="RXR22858.1"/>
    <property type="molecule type" value="Genomic_DNA"/>
</dbReference>
<evidence type="ECO:0000256" key="4">
    <source>
        <dbReference type="ARBA" id="ARBA00022679"/>
    </source>
</evidence>
<dbReference type="Proteomes" id="UP000289857">
    <property type="component" value="Unassembled WGS sequence"/>
</dbReference>
<dbReference type="OrthoDB" id="9801955at2"/>
<keyword evidence="9" id="KW-1185">Reference proteome</keyword>
<comment type="caution">
    <text evidence="8">The sequence shown here is derived from an EMBL/GenBank/DDBJ whole genome shotgun (WGS) entry which is preliminary data.</text>
</comment>
<dbReference type="InterPro" id="IPR004960">
    <property type="entry name" value="LipA_acyltrans"/>
</dbReference>
<dbReference type="GO" id="GO:0016746">
    <property type="term" value="F:acyltransferase activity"/>
    <property type="evidence" value="ECO:0007669"/>
    <property type="project" value="UniProtKB-KW"/>
</dbReference>
<protein>
    <submittedName>
        <fullName evidence="8">Lipid A biosynthesis acyltransferase</fullName>
    </submittedName>
</protein>
<evidence type="ECO:0000256" key="6">
    <source>
        <dbReference type="ARBA" id="ARBA00023315"/>
    </source>
</evidence>
<dbReference type="RefSeq" id="WP_129461088.1">
    <property type="nucleotide sequence ID" value="NZ_SBKN01000003.1"/>
</dbReference>
<dbReference type="PIRSF" id="PIRSF026649">
    <property type="entry name" value="MsbB"/>
    <property type="match status" value="1"/>
</dbReference>
<keyword evidence="2" id="KW-1003">Cell membrane</keyword>
<dbReference type="PANTHER" id="PTHR30606">
    <property type="entry name" value="LIPID A BIOSYNTHESIS LAUROYL ACYLTRANSFERASE"/>
    <property type="match status" value="1"/>
</dbReference>
<dbReference type="AlphaFoldDB" id="A0A4Q1K946"/>
<comment type="subcellular location">
    <subcellularLocation>
        <location evidence="1">Cell inner membrane</location>
    </subcellularLocation>
</comment>
<evidence type="ECO:0000313" key="8">
    <source>
        <dbReference type="EMBL" id="RXR22858.1"/>
    </source>
</evidence>
<keyword evidence="5 7" id="KW-0472">Membrane</keyword>
<dbReference type="GO" id="GO:0005886">
    <property type="term" value="C:plasma membrane"/>
    <property type="evidence" value="ECO:0007669"/>
    <property type="project" value="UniProtKB-SubCell"/>
</dbReference>
<sequence>MQLLAYLLVYPIIWLIAQLPFRLLYVFSDGIYILMYRIIGYRKKAVRKNIQLAFPTLSDSERLIIEKKSYRHLCDMFLEMIKTLSISQKEIEKRFTYTNLEVYTDLEKKGKSIALLCAHYASYEWVISMNHHIQFKGFAIYKRINNPYFDRLVKNIRSRFKAYLITTKETKPTIEANAKNGVLSLYGFASDQTPRWSETNLYWHHFMGIETPIHYGAESLAKQFDMNMIYLRVKKLKRGYYQGTFEVLSEDVHSEPDYKISERFMAKVEEQIREQPEYYMWTHKRWKHKRRKE</sequence>
<evidence type="ECO:0000256" key="1">
    <source>
        <dbReference type="ARBA" id="ARBA00004533"/>
    </source>
</evidence>
<feature type="transmembrane region" description="Helical" evidence="7">
    <location>
        <begin position="12"/>
        <end position="34"/>
    </location>
</feature>
<keyword evidence="6 8" id="KW-0012">Acyltransferase</keyword>
<dbReference type="CDD" id="cd07984">
    <property type="entry name" value="LPLAT_LABLAT-like"/>
    <property type="match status" value="1"/>
</dbReference>
<dbReference type="Pfam" id="PF03279">
    <property type="entry name" value="Lip_A_acyltrans"/>
    <property type="match status" value="1"/>
</dbReference>
<reference evidence="9" key="1">
    <citation type="submission" date="2019-01" db="EMBL/GenBank/DDBJ databases">
        <title>Cytophagaceae bacterium strain CAR-16.</title>
        <authorList>
            <person name="Chen W.-M."/>
        </authorList>
    </citation>
    <scope>NUCLEOTIDE SEQUENCE [LARGE SCALE GENOMIC DNA]</scope>
    <source>
        <strain evidence="9">WWJ-16</strain>
    </source>
</reference>
<organism evidence="8 9">
    <name type="scientific">Flavobacterium stagni</name>
    <dbReference type="NCBI Taxonomy" id="2506421"/>
    <lineage>
        <taxon>Bacteria</taxon>
        <taxon>Pseudomonadati</taxon>
        <taxon>Bacteroidota</taxon>
        <taxon>Flavobacteriia</taxon>
        <taxon>Flavobacteriales</taxon>
        <taxon>Flavobacteriaceae</taxon>
        <taxon>Flavobacterium</taxon>
    </lineage>
</organism>
<evidence type="ECO:0000256" key="3">
    <source>
        <dbReference type="ARBA" id="ARBA00022519"/>
    </source>
</evidence>
<dbReference type="GO" id="GO:0009247">
    <property type="term" value="P:glycolipid biosynthetic process"/>
    <property type="evidence" value="ECO:0007669"/>
    <property type="project" value="UniProtKB-ARBA"/>
</dbReference>
<evidence type="ECO:0000256" key="7">
    <source>
        <dbReference type="SAM" id="Phobius"/>
    </source>
</evidence>
<keyword evidence="4 8" id="KW-0808">Transferase</keyword>
<proteinExistence type="predicted"/>
<keyword evidence="7" id="KW-0812">Transmembrane</keyword>
<evidence type="ECO:0000256" key="5">
    <source>
        <dbReference type="ARBA" id="ARBA00023136"/>
    </source>
</evidence>
<accession>A0A4Q1K946</accession>
<keyword evidence="7" id="KW-1133">Transmembrane helix</keyword>